<evidence type="ECO:0000313" key="3">
    <source>
        <dbReference type="EMBL" id="SEQ42112.1"/>
    </source>
</evidence>
<evidence type="ECO:0000259" key="2">
    <source>
        <dbReference type="PROSITE" id="PS51729"/>
    </source>
</evidence>
<dbReference type="InterPro" id="IPR031165">
    <property type="entry name" value="GNAT_YJDJ"/>
</dbReference>
<dbReference type="EMBL" id="FOFG01000004">
    <property type="protein sequence ID" value="SEQ42112.1"/>
    <property type="molecule type" value="Genomic_DNA"/>
</dbReference>
<dbReference type="STRING" id="1855383.SAMN05216548_104229"/>
<accession>A0A1H9FW33</accession>
<dbReference type="OrthoDB" id="9800945at2"/>
<dbReference type="AlphaFoldDB" id="A0A1H9FW33"/>
<dbReference type="InterPro" id="IPR045057">
    <property type="entry name" value="Gcn5-rel_NAT"/>
</dbReference>
<dbReference type="Pfam" id="PF14542">
    <property type="entry name" value="Acetyltransf_CG"/>
    <property type="match status" value="1"/>
</dbReference>
<evidence type="ECO:0000259" key="1">
    <source>
        <dbReference type="PROSITE" id="PS51186"/>
    </source>
</evidence>
<dbReference type="CDD" id="cd04301">
    <property type="entry name" value="NAT_SF"/>
    <property type="match status" value="1"/>
</dbReference>
<dbReference type="PANTHER" id="PTHR31435">
    <property type="entry name" value="PROTEIN NATD1"/>
    <property type="match status" value="1"/>
</dbReference>
<dbReference type="GO" id="GO:0016747">
    <property type="term" value="F:acyltransferase activity, transferring groups other than amino-acyl groups"/>
    <property type="evidence" value="ECO:0007669"/>
    <property type="project" value="InterPro"/>
</dbReference>
<dbReference type="PROSITE" id="PS51729">
    <property type="entry name" value="GNAT_YJDJ"/>
    <property type="match status" value="1"/>
</dbReference>
<dbReference type="PROSITE" id="PS51186">
    <property type="entry name" value="GNAT"/>
    <property type="match status" value="1"/>
</dbReference>
<dbReference type="RefSeq" id="WP_092496150.1">
    <property type="nucleotide sequence ID" value="NZ_FOFG01000004.1"/>
</dbReference>
<dbReference type="Proteomes" id="UP000199647">
    <property type="component" value="Unassembled WGS sequence"/>
</dbReference>
<evidence type="ECO:0008006" key="5">
    <source>
        <dbReference type="Google" id="ProtNLM"/>
    </source>
</evidence>
<dbReference type="InterPro" id="IPR000182">
    <property type="entry name" value="GNAT_dom"/>
</dbReference>
<dbReference type="Gene3D" id="3.40.630.30">
    <property type="match status" value="1"/>
</dbReference>
<feature type="domain" description="N-acetyltransferase" evidence="2">
    <location>
        <begin position="10"/>
        <end position="97"/>
    </location>
</feature>
<dbReference type="PANTHER" id="PTHR31435:SF10">
    <property type="entry name" value="BSR4717 PROTEIN"/>
    <property type="match status" value="1"/>
</dbReference>
<sequence length="98" mass="10865">MASETEIRLEETGSGGVYVLRPEAGEAARMTFSRAGDHLIVIDHTEVPEAFRGQGIGLKLVQRAVEDARRSGRKIIPLCPFARAQFQRHPDYSDVLES</sequence>
<gene>
    <name evidence="3" type="ORF">SAMN05216548_104229</name>
</gene>
<name>A0A1H9FW33_9HYPH</name>
<keyword evidence="4" id="KW-1185">Reference proteome</keyword>
<dbReference type="SUPFAM" id="SSF55729">
    <property type="entry name" value="Acyl-CoA N-acyltransferases (Nat)"/>
    <property type="match status" value="1"/>
</dbReference>
<protein>
    <recommendedName>
        <fullName evidence="5">N-acetyltransferase domain-containing protein</fullName>
    </recommendedName>
</protein>
<feature type="domain" description="N-acetyltransferase" evidence="1">
    <location>
        <begin position="1"/>
        <end position="98"/>
    </location>
</feature>
<proteinExistence type="predicted"/>
<evidence type="ECO:0000313" key="4">
    <source>
        <dbReference type="Proteomes" id="UP000199647"/>
    </source>
</evidence>
<organism evidence="3 4">
    <name type="scientific">Faunimonas pinastri</name>
    <dbReference type="NCBI Taxonomy" id="1855383"/>
    <lineage>
        <taxon>Bacteria</taxon>
        <taxon>Pseudomonadati</taxon>
        <taxon>Pseudomonadota</taxon>
        <taxon>Alphaproteobacteria</taxon>
        <taxon>Hyphomicrobiales</taxon>
        <taxon>Afifellaceae</taxon>
        <taxon>Faunimonas</taxon>
    </lineage>
</organism>
<reference evidence="3 4" key="1">
    <citation type="submission" date="2016-10" db="EMBL/GenBank/DDBJ databases">
        <authorList>
            <person name="de Groot N.N."/>
        </authorList>
    </citation>
    <scope>NUCLEOTIDE SEQUENCE [LARGE SCALE GENOMIC DNA]</scope>
    <source>
        <strain evidence="3 4">A52C2</strain>
    </source>
</reference>
<dbReference type="InterPro" id="IPR016181">
    <property type="entry name" value="Acyl_CoA_acyltransferase"/>
</dbReference>